<proteinExistence type="predicted"/>
<evidence type="ECO:0000256" key="1">
    <source>
        <dbReference type="SAM" id="SignalP"/>
    </source>
</evidence>
<dbReference type="PROSITE" id="PS51257">
    <property type="entry name" value="PROKAR_LIPOPROTEIN"/>
    <property type="match status" value="1"/>
</dbReference>
<gene>
    <name evidence="2" type="ORF">MARI151_60185</name>
</gene>
<keyword evidence="1" id="KW-0732">Signal</keyword>
<dbReference type="RefSeq" id="WP_159303849.1">
    <property type="nucleotide sequence ID" value="NZ_JBNPYH010000001.1"/>
</dbReference>
<reference evidence="2 3" key="1">
    <citation type="submission" date="2019-10" db="EMBL/GenBank/DDBJ databases">
        <authorList>
            <person name="Karimi E."/>
        </authorList>
    </citation>
    <scope>NUCLEOTIDE SEQUENCE [LARGE SCALE GENOMIC DNA]</scope>
    <source>
        <strain evidence="2">Maribacter sp. 151</strain>
    </source>
</reference>
<name>A0A653W979_9FLAO</name>
<sequence length="391" mass="44434">MIQKHLKFIPISILLLFAFGSCSSSDENNVEEEIDFELPIISTTPISNLTSTTIESGGSITDNGGSQIISNGVCYGKTKNPTIQDNYTEDENVRNTFTSLISNLDENTVYYLRAYAKNNQGIAYGNEISFKTLSADSEQSLLSTDLKKITISNNPTYGSIITVYTLYYDTDKKLTGLEINQENETFGPSYAYYNMEYNAEGELISALLNCSESNCGWNMGILPSNYVGITFDRSIENGVNLISINESELDANREYAGRIRGVNYQITTNNLIIKQSETNILYENNNMIGISNSVVNNDGLEYFEYDDKQGIVNYSDEIGVIQSDYYIYRLMLGLKYSVNNFKRMKFDWKNSDHFITMEYDTHNRPIKRTVINKYNGADNLVYEEILEYRDQ</sequence>
<dbReference type="Proteomes" id="UP000430202">
    <property type="component" value="Unassembled WGS sequence"/>
</dbReference>
<dbReference type="EMBL" id="CABWLR010000006">
    <property type="protein sequence ID" value="VXC15415.1"/>
    <property type="molecule type" value="Genomic_DNA"/>
</dbReference>
<organism evidence="2 3">
    <name type="scientific">Maribacter litoralis</name>
    <dbReference type="NCBI Taxonomy" id="2059726"/>
    <lineage>
        <taxon>Bacteria</taxon>
        <taxon>Pseudomonadati</taxon>
        <taxon>Bacteroidota</taxon>
        <taxon>Flavobacteriia</taxon>
        <taxon>Flavobacteriales</taxon>
        <taxon>Flavobacteriaceae</taxon>
        <taxon>Maribacter</taxon>
    </lineage>
</organism>
<feature type="chain" id="PRO_5024907919" description="Fibronectin type-III domain-containing protein" evidence="1">
    <location>
        <begin position="25"/>
        <end position="391"/>
    </location>
</feature>
<evidence type="ECO:0008006" key="4">
    <source>
        <dbReference type="Google" id="ProtNLM"/>
    </source>
</evidence>
<evidence type="ECO:0000313" key="3">
    <source>
        <dbReference type="Proteomes" id="UP000430202"/>
    </source>
</evidence>
<accession>A0A653W979</accession>
<protein>
    <recommendedName>
        <fullName evidence="4">Fibronectin type-III domain-containing protein</fullName>
    </recommendedName>
</protein>
<dbReference type="AlphaFoldDB" id="A0A653W979"/>
<evidence type="ECO:0000313" key="2">
    <source>
        <dbReference type="EMBL" id="VXC15415.1"/>
    </source>
</evidence>
<feature type="signal peptide" evidence="1">
    <location>
        <begin position="1"/>
        <end position="24"/>
    </location>
</feature>
<keyword evidence="3" id="KW-1185">Reference proteome</keyword>